<dbReference type="Gene3D" id="3.30.70.360">
    <property type="match status" value="1"/>
</dbReference>
<dbReference type="Proteomes" id="UP000824243">
    <property type="component" value="Unassembled WGS sequence"/>
</dbReference>
<evidence type="ECO:0000313" key="10">
    <source>
        <dbReference type="Proteomes" id="UP000824243"/>
    </source>
</evidence>
<dbReference type="PANTHER" id="PTHR43808">
    <property type="entry name" value="ACETYLORNITHINE DEACETYLASE"/>
    <property type="match status" value="1"/>
</dbReference>
<dbReference type="InterPro" id="IPR011650">
    <property type="entry name" value="Peptidase_M20_dimer"/>
</dbReference>
<dbReference type="InterPro" id="IPR002933">
    <property type="entry name" value="Peptidase_M20"/>
</dbReference>
<evidence type="ECO:0000256" key="4">
    <source>
        <dbReference type="ARBA" id="ARBA00022723"/>
    </source>
</evidence>
<feature type="domain" description="Peptidase M20 dimerisation" evidence="8">
    <location>
        <begin position="189"/>
        <end position="319"/>
    </location>
</feature>
<keyword evidence="7" id="KW-0170">Cobalt</keyword>
<dbReference type="InterPro" id="IPR010182">
    <property type="entry name" value="ArgE/DapE"/>
</dbReference>
<comment type="caution">
    <text evidence="9">The sequence shown here is derived from an EMBL/GenBank/DDBJ whole genome shotgun (WGS) entry which is preliminary data.</text>
</comment>
<dbReference type="CDD" id="cd08659">
    <property type="entry name" value="M20_ArgE_DapE-like"/>
    <property type="match status" value="1"/>
</dbReference>
<evidence type="ECO:0000313" key="9">
    <source>
        <dbReference type="EMBL" id="HIX47557.1"/>
    </source>
</evidence>
<organism evidence="9 10">
    <name type="scientific">Candidatus Mediterraneibacter caccavium</name>
    <dbReference type="NCBI Taxonomy" id="2838661"/>
    <lineage>
        <taxon>Bacteria</taxon>
        <taxon>Bacillati</taxon>
        <taxon>Bacillota</taxon>
        <taxon>Clostridia</taxon>
        <taxon>Lachnospirales</taxon>
        <taxon>Lachnospiraceae</taxon>
        <taxon>Mediterraneibacter</taxon>
    </lineage>
</organism>
<dbReference type="GO" id="GO:0016787">
    <property type="term" value="F:hydrolase activity"/>
    <property type="evidence" value="ECO:0007669"/>
    <property type="project" value="UniProtKB-KW"/>
</dbReference>
<dbReference type="InterPro" id="IPR050072">
    <property type="entry name" value="Peptidase_M20A"/>
</dbReference>
<dbReference type="Pfam" id="PF01546">
    <property type="entry name" value="Peptidase_M20"/>
    <property type="match status" value="1"/>
</dbReference>
<gene>
    <name evidence="9" type="ORF">H9981_00815</name>
</gene>
<evidence type="ECO:0000256" key="5">
    <source>
        <dbReference type="ARBA" id="ARBA00022801"/>
    </source>
</evidence>
<reference evidence="9" key="1">
    <citation type="journal article" date="2021" name="PeerJ">
        <title>Extensive microbial diversity within the chicken gut microbiome revealed by metagenomics and culture.</title>
        <authorList>
            <person name="Gilroy R."/>
            <person name="Ravi A."/>
            <person name="Getino M."/>
            <person name="Pursley I."/>
            <person name="Horton D.L."/>
            <person name="Alikhan N.F."/>
            <person name="Baker D."/>
            <person name="Gharbi K."/>
            <person name="Hall N."/>
            <person name="Watson M."/>
            <person name="Adriaenssens E.M."/>
            <person name="Foster-Nyarko E."/>
            <person name="Jarju S."/>
            <person name="Secka A."/>
            <person name="Antonio M."/>
            <person name="Oren A."/>
            <person name="Chaudhuri R.R."/>
            <person name="La Ragione R."/>
            <person name="Hildebrand F."/>
            <person name="Pallen M.J."/>
        </authorList>
    </citation>
    <scope>NUCLEOTIDE SEQUENCE</scope>
    <source>
        <strain evidence="9">ChiSjej5B23-15282</strain>
    </source>
</reference>
<comment type="similarity">
    <text evidence="3">Belongs to the peptidase M20A family.</text>
</comment>
<dbReference type="Gene3D" id="3.40.630.10">
    <property type="entry name" value="Zn peptidases"/>
    <property type="match status" value="1"/>
</dbReference>
<evidence type="ECO:0000259" key="8">
    <source>
        <dbReference type="Pfam" id="PF07687"/>
    </source>
</evidence>
<evidence type="ECO:0000256" key="7">
    <source>
        <dbReference type="ARBA" id="ARBA00023285"/>
    </source>
</evidence>
<keyword evidence="5" id="KW-0378">Hydrolase</keyword>
<sequence length="419" mass="45647">MSETTREQIMNLAQDKIEELIRLVSDLIKIPSENPTGTQREVIDYVKNYLSQAGIACQEVGCNPQFPCVVAKMGKDEGFSVILNGHVDVVPAGDRNQWDFDPFSGEITDKEILGRGTSDMKAGVAGFLFAMKILAESKAQLKGNIRLHIVSDEESGGEFGTSWLCKNGYADHADACLVGEPTSHNTIEIGQKGKAELILRAHGVSAHGSLAGYKGENAILKLTRVLENLGELRKIEGHYGANQKKALENSKKIAAEKNGAGTGDVIDHAAVNVGMIRGGVRPNMVPDSCEAVLDIRLPIGVDKEEIRSCVEKIIEESGVQGIEYELEFQGMGNYTEIDAPIVEAVKKHAEALWKTEVLPAYQWASSDAREYREMGIPTIQYGPSNTVGIHSYNETVDIEDVKNAGQIYILSLCDLMGIK</sequence>
<evidence type="ECO:0000256" key="6">
    <source>
        <dbReference type="ARBA" id="ARBA00022833"/>
    </source>
</evidence>
<dbReference type="InterPro" id="IPR036264">
    <property type="entry name" value="Bact_exopeptidase_dim_dom"/>
</dbReference>
<protein>
    <submittedName>
        <fullName evidence="9">M20 family metallopeptidase</fullName>
    </submittedName>
</protein>
<dbReference type="Pfam" id="PF07687">
    <property type="entry name" value="M20_dimer"/>
    <property type="match status" value="1"/>
</dbReference>
<keyword evidence="4" id="KW-0479">Metal-binding</keyword>
<reference evidence="9" key="2">
    <citation type="submission" date="2021-04" db="EMBL/GenBank/DDBJ databases">
        <authorList>
            <person name="Gilroy R."/>
        </authorList>
    </citation>
    <scope>NUCLEOTIDE SEQUENCE</scope>
    <source>
        <strain evidence="9">ChiSjej5B23-15282</strain>
    </source>
</reference>
<dbReference type="AlphaFoldDB" id="A0A9D2ARF4"/>
<comment type="cofactor">
    <cofactor evidence="1">
        <name>Co(2+)</name>
        <dbReference type="ChEBI" id="CHEBI:48828"/>
    </cofactor>
</comment>
<comment type="cofactor">
    <cofactor evidence="2">
        <name>Zn(2+)</name>
        <dbReference type="ChEBI" id="CHEBI:29105"/>
    </cofactor>
</comment>
<dbReference type="PANTHER" id="PTHR43808:SF32">
    <property type="entry name" value="ARGE_DAPE-RELATED DEACYLASE"/>
    <property type="match status" value="1"/>
</dbReference>
<dbReference type="SUPFAM" id="SSF53187">
    <property type="entry name" value="Zn-dependent exopeptidases"/>
    <property type="match status" value="1"/>
</dbReference>
<keyword evidence="6" id="KW-0862">Zinc</keyword>
<name>A0A9D2ARF4_9FIRM</name>
<dbReference type="SUPFAM" id="SSF55031">
    <property type="entry name" value="Bacterial exopeptidase dimerisation domain"/>
    <property type="match status" value="1"/>
</dbReference>
<evidence type="ECO:0000256" key="1">
    <source>
        <dbReference type="ARBA" id="ARBA00001941"/>
    </source>
</evidence>
<dbReference type="NCBIfam" id="TIGR01910">
    <property type="entry name" value="DapE-ArgE"/>
    <property type="match status" value="1"/>
</dbReference>
<evidence type="ECO:0000256" key="3">
    <source>
        <dbReference type="ARBA" id="ARBA00006247"/>
    </source>
</evidence>
<dbReference type="GO" id="GO:0046872">
    <property type="term" value="F:metal ion binding"/>
    <property type="evidence" value="ECO:0007669"/>
    <property type="project" value="UniProtKB-KW"/>
</dbReference>
<proteinExistence type="inferred from homology"/>
<accession>A0A9D2ARF4</accession>
<evidence type="ECO:0000256" key="2">
    <source>
        <dbReference type="ARBA" id="ARBA00001947"/>
    </source>
</evidence>
<dbReference type="EMBL" id="DXFA01000013">
    <property type="protein sequence ID" value="HIX47557.1"/>
    <property type="molecule type" value="Genomic_DNA"/>
</dbReference>
<dbReference type="PIRSF" id="PIRSF036696">
    <property type="entry name" value="ACY-1"/>
    <property type="match status" value="1"/>
</dbReference>